<dbReference type="SUPFAM" id="SSF51230">
    <property type="entry name" value="Single hybrid motif"/>
    <property type="match status" value="1"/>
</dbReference>
<accession>A0ABY1QTJ3</accession>
<gene>
    <name evidence="3" type="ORF">SAMN06265222_12350</name>
</gene>
<dbReference type="EMBL" id="FXUG01000023">
    <property type="protein sequence ID" value="SMP77502.1"/>
    <property type="molecule type" value="Genomic_DNA"/>
</dbReference>
<dbReference type="PROSITE" id="PS50968">
    <property type="entry name" value="BIOTINYL_LIPOYL"/>
    <property type="match status" value="1"/>
</dbReference>
<keyword evidence="1" id="KW-0450">Lipoyl</keyword>
<evidence type="ECO:0000313" key="4">
    <source>
        <dbReference type="Proteomes" id="UP001158067"/>
    </source>
</evidence>
<dbReference type="Gene3D" id="2.40.50.100">
    <property type="match status" value="1"/>
</dbReference>
<dbReference type="Pfam" id="PF01597">
    <property type="entry name" value="GCV_H"/>
    <property type="match status" value="1"/>
</dbReference>
<dbReference type="RefSeq" id="WP_283435387.1">
    <property type="nucleotide sequence ID" value="NZ_FXUG01000023.1"/>
</dbReference>
<dbReference type="InterPro" id="IPR011053">
    <property type="entry name" value="Single_hybrid_motif"/>
</dbReference>
<dbReference type="PANTHER" id="PTHR11715:SF3">
    <property type="entry name" value="GLYCINE CLEAVAGE SYSTEM H PROTEIN-RELATED"/>
    <property type="match status" value="1"/>
</dbReference>
<reference evidence="3 4" key="1">
    <citation type="submission" date="2017-05" db="EMBL/GenBank/DDBJ databases">
        <authorList>
            <person name="Varghese N."/>
            <person name="Submissions S."/>
        </authorList>
    </citation>
    <scope>NUCLEOTIDE SEQUENCE [LARGE SCALE GENOMIC DNA]</scope>
    <source>
        <strain evidence="3 4">DSM 25457</strain>
    </source>
</reference>
<evidence type="ECO:0000256" key="1">
    <source>
        <dbReference type="ARBA" id="ARBA00022823"/>
    </source>
</evidence>
<name>A0ABY1QTJ3_9BACT</name>
<protein>
    <submittedName>
        <fullName evidence="3">Glycine cleavage system H protein</fullName>
    </submittedName>
</protein>
<evidence type="ECO:0000259" key="2">
    <source>
        <dbReference type="PROSITE" id="PS50968"/>
    </source>
</evidence>
<dbReference type="CDD" id="cd06848">
    <property type="entry name" value="GCS_H"/>
    <property type="match status" value="1"/>
</dbReference>
<proteinExistence type="predicted"/>
<organism evidence="3 4">
    <name type="scientific">Neorhodopirellula lusitana</name>
    <dbReference type="NCBI Taxonomy" id="445327"/>
    <lineage>
        <taxon>Bacteria</taxon>
        <taxon>Pseudomonadati</taxon>
        <taxon>Planctomycetota</taxon>
        <taxon>Planctomycetia</taxon>
        <taxon>Pirellulales</taxon>
        <taxon>Pirellulaceae</taxon>
        <taxon>Neorhodopirellula</taxon>
    </lineage>
</organism>
<keyword evidence="4" id="KW-1185">Reference proteome</keyword>
<dbReference type="InterPro" id="IPR002930">
    <property type="entry name" value="GCV_H"/>
</dbReference>
<dbReference type="Proteomes" id="UP001158067">
    <property type="component" value="Unassembled WGS sequence"/>
</dbReference>
<dbReference type="PANTHER" id="PTHR11715">
    <property type="entry name" value="GLYCINE CLEAVAGE SYSTEM H PROTEIN"/>
    <property type="match status" value="1"/>
</dbReference>
<dbReference type="InterPro" id="IPR033753">
    <property type="entry name" value="GCV_H/Fam206"/>
</dbReference>
<feature type="domain" description="Lipoyl-binding" evidence="2">
    <location>
        <begin position="47"/>
        <end position="130"/>
    </location>
</feature>
<dbReference type="InterPro" id="IPR000089">
    <property type="entry name" value="Biotin_lipoyl"/>
</dbReference>
<sequence length="166" mass="18214">MSDSFTFAMGEFDATFPSNYRYAKNHMWALPVADPNVASGTDSTQTTFRFGLTAYAVRLLQDVYFLDWTVEAPSPVKLRGEIGSIESKKAESDLFSPVAGLLTKINAAALDDPALINADPYGTGWLLEIQCEAGDSDILLTADQYAQHLEEAWQVAQRTIKGQANQ</sequence>
<comment type="caution">
    <text evidence="3">The sequence shown here is derived from an EMBL/GenBank/DDBJ whole genome shotgun (WGS) entry which is preliminary data.</text>
</comment>
<evidence type="ECO:0000313" key="3">
    <source>
        <dbReference type="EMBL" id="SMP77502.1"/>
    </source>
</evidence>